<evidence type="ECO:0000256" key="1">
    <source>
        <dbReference type="SAM" id="MobiDB-lite"/>
    </source>
</evidence>
<dbReference type="InterPro" id="IPR020575">
    <property type="entry name" value="Hsp90_N"/>
</dbReference>
<evidence type="ECO:0000313" key="5">
    <source>
        <dbReference type="Proteomes" id="UP001205185"/>
    </source>
</evidence>
<dbReference type="InterPro" id="IPR056506">
    <property type="entry name" value="iHD-CE"/>
</dbReference>
<feature type="compositionally biased region" description="Basic and acidic residues" evidence="1">
    <location>
        <begin position="212"/>
        <end position="225"/>
    </location>
</feature>
<sequence>MAAADVAELFAKLGQLWEESGRPAQKDLAVRCDLSEGQVRAILGGTVKNAPSWDVVRAVVQACAGLATTPSSVTTELPFWRDLHGRAEATPPQATSTDWTDLVRLHPAWTKVADAGPALAGAMSTAEQLFAAHNHAEHALAGDPWRDEAFPKRMTDRVAALIATIREHEPLEFSPLEAALLSLAPLVHQTRTARAAASLTHVDPTDLSTTGDKARESYERHLDGQQERRLVARAAQRDLGDRQAAAEEIGWWLFHRWVETHPLPPTTITLDDPQTRKVLIDVLDRMTRLLRLSPGDLGNPARLDLRPKTSHLGGVVVRERLLGLLVAVAHCLAVEPITLSPVVVEHLGVPNPVDLGALRTTLDYLSWEPVHIGVGMVAECHHEAVMEALRDHVSRADAVFAAIHAVAQDDAHLQPLLHLPARASADRVEPASTDGVPAFTVPVTRFRLDETRVRELLMGQQLYGDQSLAIRELYQNALDACRYRQARQEYLDRPWTGNITFEQGVDEQGRNYLRCTDNGIGMGDQELREVFSQAGIRFADRPEFLEEQAEWAERDIHLYPNSRFGIGVLSYFMLADEIEVTTCRMDRHGGRPGPQWHVRIVGPGHLFRITVAEEHGAQPGTSVTLYLRDGAEAPSCVDVLDRLLGIAEFTTTAEHDGVALLWEPYTFRSRTGYFEPFRNEIQAGGELIYGTQRPEGQVVWCNSGGGLLVDGLHARPQKQSGMMSSHAFSASVQGALVNLTRSWTPKLTVDRTTVLDDVSQRVEQLLTESTTSLLSTTTDFLSHTWLNSVAMMQPRVADIITTSAIEMGMHIQSAQGPRNIAATGFFPADQHLLTPRSEDSDNLLGFRRRHFSSWILLWRLLAHYTELLPERWAKPVRPALPTDCALLESLSSEDGYAIESVRLPVGRIAQSAGKTGMSVRLTASRLTILGYQVDSIDALPDEEEVNTMDYLFLSTSGRGVPPWLDASEVVPSGHIALCSRRTRVSPQVVVKRLSAYSFAIQRQSSIQFYLETDLLILSRNLNRSTPWLDDDKVAPSHVAKAAELLKLPAQQVQDRLSALGYQIDTADHEAHTSVECKVNPPDATAEQFQQVAGTIPDQSWSSTDLAWACIQVAFTISTSLADVIHWAHEKCLSTPALPLPLHVPSKLDAHIFQFKRSCEIILTQGRAPRYLLANRDRIGFAVEDRLDELGIRREAVRADQENAELLKEFDSGREYDPDQRIPIRQVLGHALARRIPVAEVARRLAELDYEVEPVDEAISRLMERVPRLDG</sequence>
<feature type="domain" description="wHTH-Hsp90 Na associated" evidence="3">
    <location>
        <begin position="948"/>
        <end position="998"/>
    </location>
</feature>
<evidence type="ECO:0000259" key="3">
    <source>
        <dbReference type="Pfam" id="PF24410"/>
    </source>
</evidence>
<feature type="domain" description="iHD-CE" evidence="2">
    <location>
        <begin position="99"/>
        <end position="431"/>
    </location>
</feature>
<dbReference type="Pfam" id="PF24410">
    <property type="entry name" value="wHTH-HSP90_Na-assoc"/>
    <property type="match status" value="3"/>
</dbReference>
<comment type="caution">
    <text evidence="4">The sequence shown here is derived from an EMBL/GenBank/DDBJ whole genome shotgun (WGS) entry which is preliminary data.</text>
</comment>
<reference evidence="4 5" key="1">
    <citation type="submission" date="2022-06" db="EMBL/GenBank/DDBJ databases">
        <title>Genomic Encyclopedia of Archaeal and Bacterial Type Strains, Phase II (KMG-II): from individual species to whole genera.</title>
        <authorList>
            <person name="Goeker M."/>
        </authorList>
    </citation>
    <scope>NUCLEOTIDE SEQUENCE [LARGE SCALE GENOMIC DNA]</scope>
    <source>
        <strain evidence="4 5">DSM 44255</strain>
    </source>
</reference>
<feature type="region of interest" description="Disordered" evidence="1">
    <location>
        <begin position="203"/>
        <end position="225"/>
    </location>
</feature>
<dbReference type="RefSeq" id="WP_253885866.1">
    <property type="nucleotide sequence ID" value="NZ_BAAAVB010000025.1"/>
</dbReference>
<dbReference type="Pfam" id="PF24401">
    <property type="entry name" value="iHD-CE"/>
    <property type="match status" value="1"/>
</dbReference>
<name>A0ABT1I8E9_9PSEU</name>
<feature type="domain" description="wHTH-Hsp90 Na associated" evidence="3">
    <location>
        <begin position="1011"/>
        <end position="1061"/>
    </location>
</feature>
<evidence type="ECO:0000259" key="2">
    <source>
        <dbReference type="Pfam" id="PF24401"/>
    </source>
</evidence>
<dbReference type="PRINTS" id="PR00775">
    <property type="entry name" value="HEATSHOCK90"/>
</dbReference>
<dbReference type="InterPro" id="IPR056507">
    <property type="entry name" value="wHTH-HSP90_Na-assoc"/>
</dbReference>
<organism evidence="4 5">
    <name type="scientific">Actinokineospora diospyrosa</name>
    <dbReference type="NCBI Taxonomy" id="103728"/>
    <lineage>
        <taxon>Bacteria</taxon>
        <taxon>Bacillati</taxon>
        <taxon>Actinomycetota</taxon>
        <taxon>Actinomycetes</taxon>
        <taxon>Pseudonocardiales</taxon>
        <taxon>Pseudonocardiaceae</taxon>
        <taxon>Actinokineospora</taxon>
    </lineage>
</organism>
<dbReference type="Proteomes" id="UP001205185">
    <property type="component" value="Unassembled WGS sequence"/>
</dbReference>
<protein>
    <submittedName>
        <fullName evidence="4">Histidine kinase-, DNA gyrase B-, and HSP90-like ATPase</fullName>
    </submittedName>
</protein>
<dbReference type="EMBL" id="JAMTCO010000003">
    <property type="protein sequence ID" value="MCP2268901.1"/>
    <property type="molecule type" value="Genomic_DNA"/>
</dbReference>
<feature type="domain" description="wHTH-Hsp90 Na associated" evidence="3">
    <location>
        <begin position="879"/>
        <end position="931"/>
    </location>
</feature>
<keyword evidence="5" id="KW-1185">Reference proteome</keyword>
<dbReference type="SUPFAM" id="SSF55874">
    <property type="entry name" value="ATPase domain of HSP90 chaperone/DNA topoisomerase II/histidine kinase"/>
    <property type="match status" value="1"/>
</dbReference>
<dbReference type="Gene3D" id="3.30.565.10">
    <property type="entry name" value="Histidine kinase-like ATPase, C-terminal domain"/>
    <property type="match status" value="1"/>
</dbReference>
<accession>A0ABT1I8E9</accession>
<gene>
    <name evidence="4" type="ORF">LV75_001388</name>
</gene>
<proteinExistence type="predicted"/>
<evidence type="ECO:0000313" key="4">
    <source>
        <dbReference type="EMBL" id="MCP2268901.1"/>
    </source>
</evidence>
<dbReference type="InterPro" id="IPR036890">
    <property type="entry name" value="HATPase_C_sf"/>
</dbReference>